<evidence type="ECO:0000259" key="4">
    <source>
        <dbReference type="Pfam" id="PF01397"/>
    </source>
</evidence>
<dbReference type="InterPro" id="IPR005630">
    <property type="entry name" value="Terpene_synthase_metal-bd"/>
</dbReference>
<dbReference type="FunFam" id="1.50.10.130:FF:000001">
    <property type="entry name" value="Isoprene synthase, chloroplastic"/>
    <property type="match status" value="1"/>
</dbReference>
<evidence type="ECO:0000313" key="7">
    <source>
        <dbReference type="Proteomes" id="UP001055439"/>
    </source>
</evidence>
<dbReference type="PANTHER" id="PTHR31225:SF93">
    <property type="entry name" value="ALPHA-HUMULENE_(-)-(E)-BETA-CARYOPHYLLENE SYNTHASE"/>
    <property type="match status" value="1"/>
</dbReference>
<dbReference type="Gene3D" id="1.50.10.130">
    <property type="entry name" value="Terpene synthase, N-terminal domain"/>
    <property type="match status" value="1"/>
</dbReference>
<dbReference type="OrthoDB" id="1877784at2759"/>
<dbReference type="EMBL" id="CP097509">
    <property type="protein sequence ID" value="URE14964.1"/>
    <property type="molecule type" value="Genomic_DNA"/>
</dbReference>
<proteinExistence type="predicted"/>
<keyword evidence="1" id="KW-0479">Metal-binding</keyword>
<keyword evidence="3" id="KW-0456">Lyase</keyword>
<dbReference type="GO" id="GO:0016102">
    <property type="term" value="P:diterpenoid biosynthetic process"/>
    <property type="evidence" value="ECO:0007669"/>
    <property type="project" value="InterPro"/>
</dbReference>
<dbReference type="GO" id="GO:0010333">
    <property type="term" value="F:terpene synthase activity"/>
    <property type="evidence" value="ECO:0007669"/>
    <property type="project" value="InterPro"/>
</dbReference>
<dbReference type="GO" id="GO:0000287">
    <property type="term" value="F:magnesium ion binding"/>
    <property type="evidence" value="ECO:0007669"/>
    <property type="project" value="InterPro"/>
</dbReference>
<evidence type="ECO:0000256" key="2">
    <source>
        <dbReference type="ARBA" id="ARBA00022842"/>
    </source>
</evidence>
<keyword evidence="7" id="KW-1185">Reference proteome</keyword>
<dbReference type="InterPro" id="IPR044814">
    <property type="entry name" value="Terpene_cyclase_plant_C1"/>
</dbReference>
<dbReference type="Gene3D" id="1.10.600.10">
    <property type="entry name" value="Farnesyl Diphosphate Synthase"/>
    <property type="match status" value="1"/>
</dbReference>
<sequence>MKERSRDLREQIKSMLQDHSDLLQTMQLVDAIQLLGVDYHFEKEISEALSKVYDADFNTHGLSEAALRFRLLRQHGYNVSADVFNMFKEEKGSFMSDLKGDVEGLLSLYNAAYLGTHGETILDEAISFTRSILSSVLSDLEPPLVSKVPLSLETPLFRRTRRLLTRNYISIYQEDAARNDVLLELAKLDFNLVQSLHQEELKSLSIWWKDLALAKSLSFARDRLVECYYWILAVFSEPQSSRARVMTVKLVALTSIMDDIYDNYSTLEESRLLTDAIQRWEAQAVDQLPDYMKDYYLKLINNFEEMKHELAPEEKYRMLYLKEEIKTLARFYFEESKWGVEGYVPTVEEHLHVSMITIAYPMLACGSFAGMGDVATKEAFEWVTSYPTILKASSIICRIMDDINSHELEQERGHTASTVECYVKQYGTDANEACKKLQVLVQDAWKDINEECLNPTAVPMPLLERLVNLSRSVEDVYKHIDSYTHSNTTMKDRITLLLVQPVPV</sequence>
<evidence type="ECO:0000259" key="5">
    <source>
        <dbReference type="Pfam" id="PF03936"/>
    </source>
</evidence>
<dbReference type="SFLD" id="SFLDS00005">
    <property type="entry name" value="Isoprenoid_Synthase_Type_I"/>
    <property type="match status" value="1"/>
</dbReference>
<dbReference type="CDD" id="cd00684">
    <property type="entry name" value="Terpene_cyclase_plant_C1"/>
    <property type="match status" value="1"/>
</dbReference>
<name>A0A9E7GMZ5_9LILI</name>
<dbReference type="InterPro" id="IPR036965">
    <property type="entry name" value="Terpene_synth_N_sf"/>
</dbReference>
<feature type="domain" description="Terpene synthase N-terminal" evidence="4">
    <location>
        <begin position="1"/>
        <end position="147"/>
    </location>
</feature>
<organism evidence="6 7">
    <name type="scientific">Musa troglodytarum</name>
    <name type="common">fe'i banana</name>
    <dbReference type="NCBI Taxonomy" id="320322"/>
    <lineage>
        <taxon>Eukaryota</taxon>
        <taxon>Viridiplantae</taxon>
        <taxon>Streptophyta</taxon>
        <taxon>Embryophyta</taxon>
        <taxon>Tracheophyta</taxon>
        <taxon>Spermatophyta</taxon>
        <taxon>Magnoliopsida</taxon>
        <taxon>Liliopsida</taxon>
        <taxon>Zingiberales</taxon>
        <taxon>Musaceae</taxon>
        <taxon>Musa</taxon>
    </lineage>
</organism>
<dbReference type="PANTHER" id="PTHR31225">
    <property type="entry name" value="OS04G0344100 PROTEIN-RELATED"/>
    <property type="match status" value="1"/>
</dbReference>
<reference evidence="6" key="1">
    <citation type="submission" date="2022-05" db="EMBL/GenBank/DDBJ databases">
        <title>The Musa troglodytarum L. genome provides insights into the mechanism of non-climacteric behaviour and enrichment of carotenoids.</title>
        <authorList>
            <person name="Wang J."/>
        </authorList>
    </citation>
    <scope>NUCLEOTIDE SEQUENCE</scope>
    <source>
        <tissue evidence="6">Leaf</tissue>
    </source>
</reference>
<feature type="domain" description="Terpene synthase metal-binding" evidence="5">
    <location>
        <begin position="209"/>
        <end position="447"/>
    </location>
</feature>
<dbReference type="InterPro" id="IPR001906">
    <property type="entry name" value="Terpene_synth_N"/>
</dbReference>
<dbReference type="Proteomes" id="UP001055439">
    <property type="component" value="Chromosome 7"/>
</dbReference>
<dbReference type="GO" id="GO:0009507">
    <property type="term" value="C:chloroplast"/>
    <property type="evidence" value="ECO:0007669"/>
    <property type="project" value="UniProtKB-ARBA"/>
</dbReference>
<dbReference type="InterPro" id="IPR050148">
    <property type="entry name" value="Terpene_synthase-like"/>
</dbReference>
<dbReference type="SFLD" id="SFLDG01019">
    <property type="entry name" value="Terpene_Cyclase_Like_1_C_Termi"/>
    <property type="match status" value="1"/>
</dbReference>
<evidence type="ECO:0000256" key="1">
    <source>
        <dbReference type="ARBA" id="ARBA00022723"/>
    </source>
</evidence>
<dbReference type="InterPro" id="IPR008949">
    <property type="entry name" value="Isoprenoid_synthase_dom_sf"/>
</dbReference>
<protein>
    <submittedName>
        <fullName evidence="6">Uncharacterized protein</fullName>
    </submittedName>
</protein>
<dbReference type="AlphaFoldDB" id="A0A9E7GMZ5"/>
<dbReference type="InterPro" id="IPR008930">
    <property type="entry name" value="Terpenoid_cyclase/PrenylTrfase"/>
</dbReference>
<dbReference type="SUPFAM" id="SSF48239">
    <property type="entry name" value="Terpenoid cyclases/Protein prenyltransferases"/>
    <property type="match status" value="1"/>
</dbReference>
<evidence type="ECO:0000313" key="6">
    <source>
        <dbReference type="EMBL" id="URE14964.1"/>
    </source>
</evidence>
<dbReference type="FunFam" id="1.10.600.10:FF:000007">
    <property type="entry name" value="Isoprene synthase, chloroplastic"/>
    <property type="match status" value="1"/>
</dbReference>
<keyword evidence="2" id="KW-0460">Magnesium</keyword>
<evidence type="ECO:0000256" key="3">
    <source>
        <dbReference type="ARBA" id="ARBA00023239"/>
    </source>
</evidence>
<gene>
    <name evidence="6" type="ORF">MUK42_13423</name>
</gene>
<dbReference type="Pfam" id="PF01397">
    <property type="entry name" value="Terpene_synth"/>
    <property type="match status" value="1"/>
</dbReference>
<dbReference type="InterPro" id="IPR034741">
    <property type="entry name" value="Terpene_cyclase-like_1_C"/>
</dbReference>
<dbReference type="SUPFAM" id="SSF48576">
    <property type="entry name" value="Terpenoid synthases"/>
    <property type="match status" value="1"/>
</dbReference>
<accession>A0A9E7GMZ5</accession>
<dbReference type="Pfam" id="PF03936">
    <property type="entry name" value="Terpene_synth_C"/>
    <property type="match status" value="1"/>
</dbReference>